<reference evidence="3" key="1">
    <citation type="submission" date="2023-07" db="EMBL/GenBank/DDBJ databases">
        <title>Chromosome-level genome assembly of Artemia franciscana.</title>
        <authorList>
            <person name="Jo E."/>
        </authorList>
    </citation>
    <scope>NUCLEOTIDE SEQUENCE</scope>
    <source>
        <tissue evidence="3">Whole body</tissue>
    </source>
</reference>
<evidence type="ECO:0000256" key="2">
    <source>
        <dbReference type="SAM" id="SignalP"/>
    </source>
</evidence>
<name>A0AA88I366_ARTSF</name>
<feature type="compositionally biased region" description="Low complexity" evidence="1">
    <location>
        <begin position="69"/>
        <end position="88"/>
    </location>
</feature>
<feature type="chain" id="PRO_5041653443" evidence="2">
    <location>
        <begin position="19"/>
        <end position="140"/>
    </location>
</feature>
<evidence type="ECO:0000256" key="1">
    <source>
        <dbReference type="SAM" id="MobiDB-lite"/>
    </source>
</evidence>
<dbReference type="Proteomes" id="UP001187531">
    <property type="component" value="Unassembled WGS sequence"/>
</dbReference>
<protein>
    <submittedName>
        <fullName evidence="3">Uncharacterized protein</fullName>
    </submittedName>
</protein>
<sequence>MSHWKILFLPLTKYPILILDLEDLMVDHCERVVSQHRAQAVQWDDRYLDHFDHDSTGVTSQVSLSGCSSVSQEYTEESTSSQEGEQLTARPNQSCDNRSRYEFDNARKPGRIQEERPIVARGRAHLLRMALNSRKPLNNY</sequence>
<organism evidence="3 4">
    <name type="scientific">Artemia franciscana</name>
    <name type="common">Brine shrimp</name>
    <name type="synonym">Artemia sanfranciscana</name>
    <dbReference type="NCBI Taxonomy" id="6661"/>
    <lineage>
        <taxon>Eukaryota</taxon>
        <taxon>Metazoa</taxon>
        <taxon>Ecdysozoa</taxon>
        <taxon>Arthropoda</taxon>
        <taxon>Crustacea</taxon>
        <taxon>Branchiopoda</taxon>
        <taxon>Anostraca</taxon>
        <taxon>Artemiidae</taxon>
        <taxon>Artemia</taxon>
    </lineage>
</organism>
<feature type="signal peptide" evidence="2">
    <location>
        <begin position="1"/>
        <end position="18"/>
    </location>
</feature>
<evidence type="ECO:0000313" key="3">
    <source>
        <dbReference type="EMBL" id="KAK2720679.1"/>
    </source>
</evidence>
<comment type="caution">
    <text evidence="3">The sequence shown here is derived from an EMBL/GenBank/DDBJ whole genome shotgun (WGS) entry which is preliminary data.</text>
</comment>
<keyword evidence="4" id="KW-1185">Reference proteome</keyword>
<evidence type="ECO:0000313" key="4">
    <source>
        <dbReference type="Proteomes" id="UP001187531"/>
    </source>
</evidence>
<dbReference type="AlphaFoldDB" id="A0AA88I366"/>
<keyword evidence="2" id="KW-0732">Signal</keyword>
<accession>A0AA88I366</accession>
<feature type="region of interest" description="Disordered" evidence="1">
    <location>
        <begin position="69"/>
        <end position="109"/>
    </location>
</feature>
<gene>
    <name evidence="3" type="ORF">QYM36_004533</name>
</gene>
<dbReference type="EMBL" id="JAVRJZ010000007">
    <property type="protein sequence ID" value="KAK2720679.1"/>
    <property type="molecule type" value="Genomic_DNA"/>
</dbReference>
<feature type="compositionally biased region" description="Basic and acidic residues" evidence="1">
    <location>
        <begin position="97"/>
        <end position="109"/>
    </location>
</feature>
<proteinExistence type="predicted"/>